<reference evidence="2" key="1">
    <citation type="submission" date="2019-08" db="EMBL/GenBank/DDBJ databases">
        <authorList>
            <person name="Kucharzyk K."/>
            <person name="Murdoch R.W."/>
            <person name="Higgins S."/>
            <person name="Loffler F."/>
        </authorList>
    </citation>
    <scope>NUCLEOTIDE SEQUENCE</scope>
</reference>
<proteinExistence type="predicted"/>
<evidence type="ECO:0000313" key="2">
    <source>
        <dbReference type="EMBL" id="MPN35543.1"/>
    </source>
</evidence>
<evidence type="ECO:0000256" key="1">
    <source>
        <dbReference type="SAM" id="MobiDB-lite"/>
    </source>
</evidence>
<comment type="caution">
    <text evidence="2">The sequence shown here is derived from an EMBL/GenBank/DDBJ whole genome shotgun (WGS) entry which is preliminary data.</text>
</comment>
<accession>A0A645HIQ2</accession>
<sequence>MIAQQGCKQIICLLKLGHRSFGLEESSRRQENHRTVDGPTDDHRQQGIEKLIFQLFFDNFIIFQVPLPALNHFRMQKQVMRHHHGTQHTHDHNHGTIRKSRSHPSPDC</sequence>
<dbReference type="AlphaFoldDB" id="A0A645HIQ2"/>
<name>A0A645HIQ2_9ZZZZ</name>
<feature type="region of interest" description="Disordered" evidence="1">
    <location>
        <begin position="80"/>
        <end position="108"/>
    </location>
</feature>
<gene>
    <name evidence="2" type="ORF">SDC9_183041</name>
</gene>
<organism evidence="2">
    <name type="scientific">bioreactor metagenome</name>
    <dbReference type="NCBI Taxonomy" id="1076179"/>
    <lineage>
        <taxon>unclassified sequences</taxon>
        <taxon>metagenomes</taxon>
        <taxon>ecological metagenomes</taxon>
    </lineage>
</organism>
<dbReference type="EMBL" id="VSSQ01089197">
    <property type="protein sequence ID" value="MPN35543.1"/>
    <property type="molecule type" value="Genomic_DNA"/>
</dbReference>
<feature type="region of interest" description="Disordered" evidence="1">
    <location>
        <begin position="23"/>
        <end position="43"/>
    </location>
</feature>
<protein>
    <submittedName>
        <fullName evidence="2">Uncharacterized protein</fullName>
    </submittedName>
</protein>